<dbReference type="Proteomes" id="UP000004382">
    <property type="component" value="Unassembled WGS sequence"/>
</dbReference>
<accession>H1KC62</accession>
<dbReference type="RefSeq" id="WP_003596318.1">
    <property type="nucleotide sequence ID" value="NZ_AGJK01000003.1"/>
</dbReference>
<evidence type="ECO:0000313" key="2">
    <source>
        <dbReference type="Proteomes" id="UP000004382"/>
    </source>
</evidence>
<proteinExistence type="predicted"/>
<dbReference type="InterPro" id="IPR049156">
    <property type="entry name" value="Phage_chap_TAC_15-like"/>
</dbReference>
<comment type="caution">
    <text evidence="1">The sequence shown here is derived from an EMBL/GenBank/DDBJ whole genome shotgun (WGS) entry which is preliminary data.</text>
</comment>
<name>H1KC62_METEX</name>
<dbReference type="EMBL" id="AGJK01000003">
    <property type="protein sequence ID" value="EHP94879.1"/>
    <property type="molecule type" value="Genomic_DNA"/>
</dbReference>
<dbReference type="PATRIC" id="fig|882800.3.peg.211"/>
<protein>
    <submittedName>
        <fullName evidence="1">Uncharacterized protein</fullName>
    </submittedName>
</protein>
<evidence type="ECO:0000313" key="1">
    <source>
        <dbReference type="EMBL" id="EHP94879.1"/>
    </source>
</evidence>
<dbReference type="Pfam" id="PF21822">
    <property type="entry name" value="Phage_TAC_15"/>
    <property type="match status" value="1"/>
</dbReference>
<dbReference type="AlphaFoldDB" id="H1KC62"/>
<reference evidence="1 2" key="1">
    <citation type="submission" date="2011-09" db="EMBL/GenBank/DDBJ databases">
        <title>The draft genome of Methylobacterium extorquens DSM 13060.</title>
        <authorList>
            <consortium name="US DOE Joint Genome Institute (JGI-PGF)"/>
            <person name="Lucas S."/>
            <person name="Han J."/>
            <person name="Lapidus A."/>
            <person name="Cheng J.-F."/>
            <person name="Goodwin L."/>
            <person name="Pitluck S."/>
            <person name="Peters L."/>
            <person name="Land M.L."/>
            <person name="Hauser L."/>
            <person name="Koskimaki J."/>
            <person name="Halonen O."/>
            <person name="Pirttila A."/>
            <person name="Frank C."/>
            <person name="Woyke T.J."/>
        </authorList>
    </citation>
    <scope>NUCLEOTIDE SEQUENCE [LARGE SCALE GENOMIC DNA]</scope>
    <source>
        <strain evidence="1 2">DSM 13060</strain>
    </source>
</reference>
<sequence>MAAEKKIGGIAYRCEKLPASEALKLYVRVSQFFAPAPGLMATIKKDGGKDITPANAFMVLAMTEGADPDRMHDFVAELVALCQVGSDPCVMGVKPENMETAVDVAWFAMQTQFSDFLAVGLKAT</sequence>
<organism evidence="1 2">
    <name type="scientific">Methylorubrum extorquens DSM 13060</name>
    <dbReference type="NCBI Taxonomy" id="882800"/>
    <lineage>
        <taxon>Bacteria</taxon>
        <taxon>Pseudomonadati</taxon>
        <taxon>Pseudomonadota</taxon>
        <taxon>Alphaproteobacteria</taxon>
        <taxon>Hyphomicrobiales</taxon>
        <taxon>Methylobacteriaceae</taxon>
        <taxon>Methylorubrum</taxon>
    </lineage>
</organism>
<gene>
    <name evidence="1" type="ORF">MetexDRAFT_0224</name>
</gene>